<gene>
    <name evidence="6" type="ORF">CDAUBV1_LOCUS16256</name>
</gene>
<feature type="signal peptide" evidence="4">
    <location>
        <begin position="1"/>
        <end position="24"/>
    </location>
</feature>
<feature type="chain" id="PRO_5043539535" description="Activin types I and II receptor domain-containing protein" evidence="4">
    <location>
        <begin position="25"/>
        <end position="104"/>
    </location>
</feature>
<dbReference type="InterPro" id="IPR000472">
    <property type="entry name" value="Activin_recp"/>
</dbReference>
<keyword evidence="2 4" id="KW-0732">Signal</keyword>
<comment type="caution">
    <text evidence="6">The sequence shown here is derived from an EMBL/GenBank/DDBJ whole genome shotgun (WGS) entry which is preliminary data.</text>
</comment>
<dbReference type="SUPFAM" id="SSF57302">
    <property type="entry name" value="Snake toxin-like"/>
    <property type="match status" value="1"/>
</dbReference>
<name>A0AAV2TU50_CALDB</name>
<dbReference type="Pfam" id="PF01064">
    <property type="entry name" value="Activin_recp"/>
    <property type="match status" value="1"/>
</dbReference>
<protein>
    <recommendedName>
        <fullName evidence="5">Activin types I and II receptor domain-containing protein</fullName>
    </recommendedName>
</protein>
<keyword evidence="3" id="KW-0472">Membrane</keyword>
<evidence type="ECO:0000256" key="2">
    <source>
        <dbReference type="ARBA" id="ARBA00022729"/>
    </source>
</evidence>
<evidence type="ECO:0000313" key="7">
    <source>
        <dbReference type="Proteomes" id="UP001497525"/>
    </source>
</evidence>
<dbReference type="Proteomes" id="UP001497525">
    <property type="component" value="Unassembled WGS sequence"/>
</dbReference>
<dbReference type="AlphaFoldDB" id="A0AAV2TU50"/>
<evidence type="ECO:0000256" key="3">
    <source>
        <dbReference type="ARBA" id="ARBA00023136"/>
    </source>
</evidence>
<reference evidence="6" key="1">
    <citation type="submission" date="2024-06" db="EMBL/GenBank/DDBJ databases">
        <authorList>
            <person name="Liu X."/>
            <person name="Lenzi L."/>
            <person name="Haldenby T S."/>
            <person name="Uol C."/>
        </authorList>
    </citation>
    <scope>NUCLEOTIDE SEQUENCE</scope>
</reference>
<dbReference type="InterPro" id="IPR045860">
    <property type="entry name" value="Snake_toxin-like_sf"/>
</dbReference>
<comment type="subcellular location">
    <subcellularLocation>
        <location evidence="1">Membrane</location>
    </subcellularLocation>
</comment>
<evidence type="ECO:0000256" key="1">
    <source>
        <dbReference type="ARBA" id="ARBA00004370"/>
    </source>
</evidence>
<evidence type="ECO:0000259" key="5">
    <source>
        <dbReference type="Pfam" id="PF01064"/>
    </source>
</evidence>
<dbReference type="GO" id="GO:0004675">
    <property type="term" value="F:transmembrane receptor protein serine/threonine kinase activity"/>
    <property type="evidence" value="ECO:0007669"/>
    <property type="project" value="InterPro"/>
</dbReference>
<evidence type="ECO:0000313" key="6">
    <source>
        <dbReference type="EMBL" id="CAL5140962.1"/>
    </source>
</evidence>
<sequence length="104" mass="10753">MNHIYVAVGVLLLATALILHSADAITCYVGKSGSSTKSSQCRGCLTRYSGSEVTLSCSTVPCSSMSQGAGVQCCSFDLCNGIARAHANCLSVAGVLLFLLARLF</sequence>
<feature type="domain" description="Activin types I and II receptor" evidence="5">
    <location>
        <begin position="22"/>
        <end position="81"/>
    </location>
</feature>
<accession>A0AAV2TU50</accession>
<evidence type="ECO:0000256" key="4">
    <source>
        <dbReference type="SAM" id="SignalP"/>
    </source>
</evidence>
<proteinExistence type="predicted"/>
<dbReference type="GO" id="GO:0016020">
    <property type="term" value="C:membrane"/>
    <property type="evidence" value="ECO:0007669"/>
    <property type="project" value="UniProtKB-SubCell"/>
</dbReference>
<organism evidence="6 7">
    <name type="scientific">Calicophoron daubneyi</name>
    <name type="common">Rumen fluke</name>
    <name type="synonym">Paramphistomum daubneyi</name>
    <dbReference type="NCBI Taxonomy" id="300641"/>
    <lineage>
        <taxon>Eukaryota</taxon>
        <taxon>Metazoa</taxon>
        <taxon>Spiralia</taxon>
        <taxon>Lophotrochozoa</taxon>
        <taxon>Platyhelminthes</taxon>
        <taxon>Trematoda</taxon>
        <taxon>Digenea</taxon>
        <taxon>Plagiorchiida</taxon>
        <taxon>Pronocephalata</taxon>
        <taxon>Paramphistomoidea</taxon>
        <taxon>Paramphistomidae</taxon>
        <taxon>Calicophoron</taxon>
    </lineage>
</organism>
<dbReference type="EMBL" id="CAXLJL010000822">
    <property type="protein sequence ID" value="CAL5140962.1"/>
    <property type="molecule type" value="Genomic_DNA"/>
</dbReference>